<reference evidence="1" key="1">
    <citation type="submission" date="2022-09" db="EMBL/GenBank/DDBJ databases">
        <title>Intensive care unit water sources are persistently colonized with multi-drug resistant bacteria and are the site of extensive horizontal gene transfer of antibiotic resistance genes.</title>
        <authorList>
            <person name="Diorio-Toth L."/>
        </authorList>
    </citation>
    <scope>NUCLEOTIDE SEQUENCE</scope>
    <source>
        <strain evidence="1">GD03676</strain>
    </source>
</reference>
<proteinExistence type="predicted"/>
<sequence>MKNLALRYVQDLCVAFNATPGFTAVVESSPARAVALDAPQVLLVQLGAESIEGAAPPRVTRLREIQLIVHTRGDDHLALAEQVFEQAHPVVMAYADPSIVMVAEFGTDDAKYANGDLRRQVVTKRYRITYQTDEHTLGRPA</sequence>
<accession>A0AA43AYJ0</accession>
<evidence type="ECO:0000313" key="1">
    <source>
        <dbReference type="EMBL" id="MDH2051141.1"/>
    </source>
</evidence>
<organism evidence="1 2">
    <name type="scientific">Achromobacter marplatensis</name>
    <dbReference type="NCBI Taxonomy" id="470868"/>
    <lineage>
        <taxon>Bacteria</taxon>
        <taxon>Pseudomonadati</taxon>
        <taxon>Pseudomonadota</taxon>
        <taxon>Betaproteobacteria</taxon>
        <taxon>Burkholderiales</taxon>
        <taxon>Alcaligenaceae</taxon>
        <taxon>Achromobacter</taxon>
    </lineage>
</organism>
<evidence type="ECO:0000313" key="2">
    <source>
        <dbReference type="Proteomes" id="UP001161276"/>
    </source>
</evidence>
<dbReference type="AlphaFoldDB" id="A0AA43AYJ0"/>
<gene>
    <name evidence="1" type="ORF">N5K24_12080</name>
</gene>
<name>A0AA43AYJ0_9BURK</name>
<comment type="caution">
    <text evidence="1">The sequence shown here is derived from an EMBL/GenBank/DDBJ whole genome shotgun (WGS) entry which is preliminary data.</text>
</comment>
<dbReference type="Proteomes" id="UP001161276">
    <property type="component" value="Unassembled WGS sequence"/>
</dbReference>
<protein>
    <submittedName>
        <fullName evidence="1">Uncharacterized protein</fullName>
    </submittedName>
</protein>
<dbReference type="EMBL" id="JAOCKG010000004">
    <property type="protein sequence ID" value="MDH2051141.1"/>
    <property type="molecule type" value="Genomic_DNA"/>
</dbReference>
<dbReference type="RefSeq" id="WP_280026860.1">
    <property type="nucleotide sequence ID" value="NZ_CBDEUO010000003.1"/>
</dbReference>